<proteinExistence type="predicted"/>
<name>A0AAE2PWU9_PSEFL</name>
<dbReference type="Proteomes" id="UP000610293">
    <property type="component" value="Unassembled WGS sequence"/>
</dbReference>
<comment type="caution">
    <text evidence="1">The sequence shown here is derived from an EMBL/GenBank/DDBJ whole genome shotgun (WGS) entry which is preliminary data.</text>
</comment>
<accession>A0AAE2PWU9</accession>
<dbReference type="RefSeq" id="WP_191952044.1">
    <property type="nucleotide sequence ID" value="NZ_JACYMP010000010.1"/>
</dbReference>
<evidence type="ECO:0000313" key="1">
    <source>
        <dbReference type="EMBL" id="MBD8269845.1"/>
    </source>
</evidence>
<protein>
    <submittedName>
        <fullName evidence="1">Uncharacterized protein</fullName>
    </submittedName>
</protein>
<evidence type="ECO:0000313" key="2">
    <source>
        <dbReference type="Proteomes" id="UP000610293"/>
    </source>
</evidence>
<gene>
    <name evidence="1" type="ORF">IFU03_08725</name>
</gene>
<dbReference type="EMBL" id="JACYNJ010000005">
    <property type="protein sequence ID" value="MBD8269845.1"/>
    <property type="molecule type" value="Genomic_DNA"/>
</dbReference>
<dbReference type="AlphaFoldDB" id="A0AAE2PWU9"/>
<reference evidence="1" key="1">
    <citation type="journal article" date="2020" name="FEMS Microbiol. Ecol.">
        <title>Temporal dynamics of bacterial communities during seed development and maturation.</title>
        <authorList>
            <person name="Chesneau G."/>
            <person name="Torres-Cortes G."/>
            <person name="Briand M."/>
            <person name="Darrasse A."/>
            <person name="Preveaux A."/>
            <person name="Marais C."/>
            <person name="Jacques M.A."/>
            <person name="Shade A."/>
            <person name="Barret M."/>
        </authorList>
    </citation>
    <scope>NUCLEOTIDE SEQUENCE</scope>
    <source>
        <strain evidence="1">CFBP13533</strain>
    </source>
</reference>
<sequence length="242" mass="26040">MSLSVSAAHIAPANTRLALSEQTLTPQAPPEAASQALANAGPAAVYHPSEAAQTLREPVQVIDTWIGRSESPEFPRFAERFNGAQAVLKSAFTTFESSLASTAPDLAGTDYGFTVEADGRLKVLDKAGQLSEANIQRLTDLLNGSADLKSAAVTYRNATIDMMDASSPWSGSVMGYYSLTNENFANSIDLAPLLRTYDPSDLTDIKDRFLVTQLAYKGERATEETERAMFERRGGQGVNVQV</sequence>
<organism evidence="1 2">
    <name type="scientific">Pseudomonas fluorescens</name>
    <dbReference type="NCBI Taxonomy" id="294"/>
    <lineage>
        <taxon>Bacteria</taxon>
        <taxon>Pseudomonadati</taxon>
        <taxon>Pseudomonadota</taxon>
        <taxon>Gammaproteobacteria</taxon>
        <taxon>Pseudomonadales</taxon>
        <taxon>Pseudomonadaceae</taxon>
        <taxon>Pseudomonas</taxon>
    </lineage>
</organism>